<feature type="binding site" evidence="10">
    <location>
        <position position="29"/>
    </location>
    <ligand>
        <name>substrate</name>
    </ligand>
</feature>
<dbReference type="InterPro" id="IPR017736">
    <property type="entry name" value="Glyco_hydro_1_beta-glucosidase"/>
</dbReference>
<dbReference type="NCBIfam" id="TIGR03356">
    <property type="entry name" value="BGL"/>
    <property type="match status" value="1"/>
</dbReference>
<evidence type="ECO:0000256" key="3">
    <source>
        <dbReference type="ARBA" id="ARBA00012744"/>
    </source>
</evidence>
<dbReference type="EC" id="3.2.1.21" evidence="3 12"/>
<dbReference type="KEGG" id="pseo:OM33_21260"/>
<dbReference type="PRINTS" id="PR00131">
    <property type="entry name" value="GLHYDRLASE1"/>
</dbReference>
<evidence type="ECO:0000256" key="5">
    <source>
        <dbReference type="ARBA" id="ARBA00023001"/>
    </source>
</evidence>
<evidence type="ECO:0000313" key="14">
    <source>
        <dbReference type="Proteomes" id="UP000030341"/>
    </source>
</evidence>
<dbReference type="Proteomes" id="UP000030341">
    <property type="component" value="Chromosome 2"/>
</dbReference>
<dbReference type="Gene3D" id="3.20.20.80">
    <property type="entry name" value="Glycosidases"/>
    <property type="match status" value="1"/>
</dbReference>
<dbReference type="InterPro" id="IPR033132">
    <property type="entry name" value="GH_1_N_CS"/>
</dbReference>
<dbReference type="GO" id="GO:0008422">
    <property type="term" value="F:beta-glucosidase activity"/>
    <property type="evidence" value="ECO:0007669"/>
    <property type="project" value="UniProtKB-EC"/>
</dbReference>
<dbReference type="eggNOG" id="COG2723">
    <property type="taxonomic scope" value="Bacteria"/>
</dbReference>
<sequence>MTMKHFRLAKTSNMMQPDFIFGVATSSYQIEGARNSRLKANWDTFCEKDGTIADNSNGDISCEHIKYWQDDVAIMADIGVDAYRLSLSWCRVMLADGTVNLEGVKFYINLFKALKAQGIKIFVTFYHWDLPEYLESQGGWLNRQTAFEFANYVETITPYISPYVDSFATLNEPFCSAYLGYELGIHAPGYTSQKAGKLAAHHLLLAHGLAMEVLSRLCPTTENGIVLNFSPCYPFTDSNEDAVACRYADEYLNTWYLMPLLEGRYPDIKNLLPDEVQPEIAEGDMAIISAPLDFIGINYYTRKVYQAGNNVLFKEVESNQYAKTAMGWEVVPSAFFDLLTDLNNRFDLPNIYITENGAAFDDEIIDGEVNDLARVDYIDEHLLAVEQAIQHGVPIKGYFVWSLLDNFEWSEGYTKRFGIVHVDYTSQKRTLKHSALSYKALINARNSNQ</sequence>
<dbReference type="PANTHER" id="PTHR10353">
    <property type="entry name" value="GLYCOSYL HYDROLASE"/>
    <property type="match status" value="1"/>
</dbReference>
<evidence type="ECO:0000256" key="10">
    <source>
        <dbReference type="PIRSR" id="PIRSR617736-2"/>
    </source>
</evidence>
<evidence type="ECO:0000313" key="13">
    <source>
        <dbReference type="EMBL" id="AIY67541.1"/>
    </source>
</evidence>
<evidence type="ECO:0000256" key="9">
    <source>
        <dbReference type="PIRSR" id="PIRSR617736-1"/>
    </source>
</evidence>
<dbReference type="GO" id="GO:0030245">
    <property type="term" value="P:cellulose catabolic process"/>
    <property type="evidence" value="ECO:0007669"/>
    <property type="project" value="UniProtKB-KW"/>
</dbReference>
<reference evidence="13 14" key="1">
    <citation type="submission" date="2014-11" db="EMBL/GenBank/DDBJ databases">
        <title>Complete Genome Sequence of Pseudoalteromonas sp. Strain OCN003 Isolated from Kaneohe Bay, Oahu, Hawaii.</title>
        <authorList>
            <person name="Beurmann S."/>
            <person name="Videau P."/>
            <person name="Ushijima B."/>
            <person name="Smith A.M."/>
            <person name="Aeby G.S."/>
            <person name="Callahan S.M."/>
            <person name="Belcaid M."/>
        </authorList>
    </citation>
    <scope>NUCLEOTIDE SEQUENCE [LARGE SCALE GENOMIC DNA]</scope>
    <source>
        <strain evidence="13 14">OCN003</strain>
    </source>
</reference>
<dbReference type="EMBL" id="CP009889">
    <property type="protein sequence ID" value="AIY67541.1"/>
    <property type="molecule type" value="Genomic_DNA"/>
</dbReference>
<feature type="binding site" evidence="10">
    <location>
        <position position="171"/>
    </location>
    <ligand>
        <name>substrate</name>
    </ligand>
</feature>
<evidence type="ECO:0000256" key="4">
    <source>
        <dbReference type="ARBA" id="ARBA00022801"/>
    </source>
</evidence>
<accession>A0A0A7EN85</accession>
<feature type="binding site" evidence="10">
    <location>
        <position position="401"/>
    </location>
    <ligand>
        <name>substrate</name>
    </ligand>
</feature>
<comment type="similarity">
    <text evidence="2 12">Belongs to the glycosyl hydrolase 1 family.</text>
</comment>
<gene>
    <name evidence="13" type="ORF">OM33_21260</name>
</gene>
<keyword evidence="4 12" id="KW-0378">Hydrolase</keyword>
<evidence type="ECO:0000256" key="2">
    <source>
        <dbReference type="ARBA" id="ARBA00010838"/>
    </source>
</evidence>
<dbReference type="FunFam" id="3.20.20.80:FF:000004">
    <property type="entry name" value="Beta-glucosidase 6-phospho-beta-glucosidase"/>
    <property type="match status" value="1"/>
</dbReference>
<evidence type="ECO:0000256" key="1">
    <source>
        <dbReference type="ARBA" id="ARBA00000448"/>
    </source>
</evidence>
<dbReference type="PANTHER" id="PTHR10353:SF36">
    <property type="entry name" value="LP05116P"/>
    <property type="match status" value="1"/>
</dbReference>
<dbReference type="PROSITE" id="PS00653">
    <property type="entry name" value="GLYCOSYL_HYDROL_F1_2"/>
    <property type="match status" value="1"/>
</dbReference>
<feature type="active site" description="Proton donor" evidence="9">
    <location>
        <position position="172"/>
    </location>
</feature>
<evidence type="ECO:0000256" key="6">
    <source>
        <dbReference type="ARBA" id="ARBA00023277"/>
    </source>
</evidence>
<dbReference type="PROSITE" id="PS00572">
    <property type="entry name" value="GLYCOSYL_HYDROL_F1_1"/>
    <property type="match status" value="1"/>
</dbReference>
<dbReference type="InterPro" id="IPR018120">
    <property type="entry name" value="Glyco_hydro_1_AS"/>
</dbReference>
<evidence type="ECO:0000256" key="7">
    <source>
        <dbReference type="ARBA" id="ARBA00023295"/>
    </source>
</evidence>
<name>A0A0A7EN85_9GAMM</name>
<dbReference type="InterPro" id="IPR017853">
    <property type="entry name" value="GH"/>
</dbReference>
<dbReference type="SUPFAM" id="SSF51445">
    <property type="entry name" value="(Trans)glycosidases"/>
    <property type="match status" value="1"/>
</dbReference>
<proteinExistence type="inferred from homology"/>
<dbReference type="HOGENOM" id="CLU_001859_0_1_6"/>
<dbReference type="InterPro" id="IPR001360">
    <property type="entry name" value="Glyco_hydro_1"/>
</dbReference>
<comment type="catalytic activity">
    <reaction evidence="1 12">
        <text>Hydrolysis of terminal, non-reducing beta-D-glucosyl residues with release of beta-D-glucose.</text>
        <dbReference type="EC" id="3.2.1.21"/>
    </reaction>
</comment>
<dbReference type="Pfam" id="PF00232">
    <property type="entry name" value="Glyco_hydro_1"/>
    <property type="match status" value="1"/>
</dbReference>
<dbReference type="OrthoDB" id="9765195at2"/>
<keyword evidence="7 12" id="KW-0326">Glycosidase</keyword>
<dbReference type="AlphaFoldDB" id="A0A0A7EN85"/>
<keyword evidence="6" id="KW-0119">Carbohydrate metabolism</keyword>
<feature type="binding site" evidence="10">
    <location>
        <begin position="408"/>
        <end position="409"/>
    </location>
    <ligand>
        <name>substrate</name>
    </ligand>
</feature>
<evidence type="ECO:0000256" key="11">
    <source>
        <dbReference type="PROSITE-ProRule" id="PRU10055"/>
    </source>
</evidence>
<evidence type="ECO:0000256" key="12">
    <source>
        <dbReference type="RuleBase" id="RU361175"/>
    </source>
</evidence>
<keyword evidence="5" id="KW-0136">Cellulose degradation</keyword>
<protein>
    <recommendedName>
        <fullName evidence="3 12">Beta-glucosidase</fullName>
        <ecNumber evidence="3 12">3.2.1.21</ecNumber>
    </recommendedName>
</protein>
<keyword evidence="14" id="KW-1185">Reference proteome</keyword>
<organism evidence="13 14">
    <name type="scientific">Pseudoalteromonas piratica</name>
    <dbReference type="NCBI Taxonomy" id="1348114"/>
    <lineage>
        <taxon>Bacteria</taxon>
        <taxon>Pseudomonadati</taxon>
        <taxon>Pseudomonadota</taxon>
        <taxon>Gammaproteobacteria</taxon>
        <taxon>Alteromonadales</taxon>
        <taxon>Pseudoalteromonadaceae</taxon>
        <taxon>Pseudoalteromonas</taxon>
    </lineage>
</organism>
<feature type="binding site" evidence="10">
    <location>
        <position position="300"/>
    </location>
    <ligand>
        <name>substrate</name>
    </ligand>
</feature>
<evidence type="ECO:0000256" key="8">
    <source>
        <dbReference type="ARBA" id="ARBA00023326"/>
    </source>
</evidence>
<feature type="binding site" evidence="10">
    <location>
        <position position="127"/>
    </location>
    <ligand>
        <name>substrate</name>
    </ligand>
</feature>
<keyword evidence="8" id="KW-0624">Polysaccharide degradation</keyword>
<dbReference type="STRING" id="1348114.OM33_21260"/>
<feature type="active site" description="Nucleophile" evidence="9 11">
    <location>
        <position position="355"/>
    </location>
</feature>